<dbReference type="GO" id="GO:0046872">
    <property type="term" value="F:metal ion binding"/>
    <property type="evidence" value="ECO:0007669"/>
    <property type="project" value="UniProtKB-KW"/>
</dbReference>
<feature type="binding site" evidence="1">
    <location>
        <position position="405"/>
    </location>
    <ligand>
        <name>Mn(2+)</name>
        <dbReference type="ChEBI" id="CHEBI:29035"/>
        <label>2</label>
    </ligand>
</feature>
<dbReference type="NCBIfam" id="TIGR01891">
    <property type="entry name" value="amidohydrolases"/>
    <property type="match status" value="1"/>
</dbReference>
<protein>
    <submittedName>
        <fullName evidence="3">Amidohydrolase</fullName>
    </submittedName>
</protein>
<dbReference type="InterPro" id="IPR002933">
    <property type="entry name" value="Peptidase_M20"/>
</dbReference>
<evidence type="ECO:0000259" key="2">
    <source>
        <dbReference type="Pfam" id="PF07687"/>
    </source>
</evidence>
<feature type="binding site" evidence="1">
    <location>
        <position position="150"/>
    </location>
    <ligand>
        <name>Mn(2+)</name>
        <dbReference type="ChEBI" id="CHEBI:29035"/>
        <label>2</label>
    </ligand>
</feature>
<dbReference type="GO" id="GO:0016805">
    <property type="term" value="F:dipeptidase activity"/>
    <property type="evidence" value="ECO:0007669"/>
    <property type="project" value="TreeGrafter"/>
</dbReference>
<feature type="binding site" evidence="1">
    <location>
        <position position="184"/>
    </location>
    <ligand>
        <name>Mn(2+)</name>
        <dbReference type="ChEBI" id="CHEBI:29035"/>
        <label>2</label>
    </ligand>
</feature>
<dbReference type="Proteomes" id="UP000315103">
    <property type="component" value="Unassembled WGS sequence"/>
</dbReference>
<dbReference type="PANTHER" id="PTHR30575:SF3">
    <property type="entry name" value="PEPTIDASE M20 DIMERISATION DOMAIN-CONTAINING PROTEIN"/>
    <property type="match status" value="1"/>
</dbReference>
<comment type="cofactor">
    <cofactor evidence="1">
        <name>Mn(2+)</name>
        <dbReference type="ChEBI" id="CHEBI:29035"/>
    </cofactor>
    <text evidence="1">The Mn(2+) ion enhances activity.</text>
</comment>
<dbReference type="Pfam" id="PF07687">
    <property type="entry name" value="M20_dimer"/>
    <property type="match status" value="1"/>
</dbReference>
<dbReference type="InterPro" id="IPR011650">
    <property type="entry name" value="Peptidase_M20_dimer"/>
</dbReference>
<accession>A0A558AYB4</accession>
<dbReference type="PANTHER" id="PTHR30575">
    <property type="entry name" value="PEPTIDASE M20"/>
    <property type="match status" value="1"/>
</dbReference>
<evidence type="ECO:0000313" key="4">
    <source>
        <dbReference type="Proteomes" id="UP000315103"/>
    </source>
</evidence>
<comment type="caution">
    <text evidence="3">The sequence shown here is derived from an EMBL/GenBank/DDBJ whole genome shotgun (WGS) entry which is preliminary data.</text>
</comment>
<dbReference type="GO" id="GO:0046657">
    <property type="term" value="P:folic acid catabolic process"/>
    <property type="evidence" value="ECO:0007669"/>
    <property type="project" value="TreeGrafter"/>
</dbReference>
<reference evidence="3 4" key="1">
    <citation type="submission" date="2019-07" db="EMBL/GenBank/DDBJ databases">
        <title>Salinicoccus cyprini sp. nov., isolated from gastro-intestinal tract of mirror carp, Cyprinus carpio var. specularis, collected from Gobind Sagar Reservoir, Himachal Pradesh, India.</title>
        <authorList>
            <person name="Talwar C."/>
            <person name="Singh A.K."/>
            <person name="Lal R."/>
            <person name="Negi R.K."/>
        </authorList>
    </citation>
    <scope>NUCLEOTIDE SEQUENCE [LARGE SCALE GENOMIC DNA]</scope>
    <source>
        <strain evidence="3 4">CT19</strain>
    </source>
</reference>
<gene>
    <name evidence="3" type="ORF">FO441_02885</name>
</gene>
<dbReference type="PIRSF" id="PIRSF005962">
    <property type="entry name" value="Pept_M20D_amidohydro"/>
    <property type="match status" value="1"/>
</dbReference>
<name>A0A558AYB4_9STAP</name>
<feature type="binding site" evidence="1">
    <location>
        <position position="208"/>
    </location>
    <ligand>
        <name>Mn(2+)</name>
        <dbReference type="ChEBI" id="CHEBI:29035"/>
        <label>2</label>
    </ligand>
</feature>
<dbReference type="InterPro" id="IPR052030">
    <property type="entry name" value="Peptidase_M20/M20A_hydrolases"/>
</dbReference>
<dbReference type="AlphaFoldDB" id="A0A558AYB4"/>
<keyword evidence="4" id="KW-1185">Reference proteome</keyword>
<evidence type="ECO:0000313" key="3">
    <source>
        <dbReference type="EMBL" id="TVT29246.1"/>
    </source>
</evidence>
<keyword evidence="1" id="KW-0464">Manganese</keyword>
<dbReference type="InterPro" id="IPR017439">
    <property type="entry name" value="Amidohydrolase"/>
</dbReference>
<keyword evidence="3" id="KW-0378">Hydrolase</keyword>
<organism evidence="3 4">
    <name type="scientific">Salinicoccus cyprini</name>
    <dbReference type="NCBI Taxonomy" id="2493691"/>
    <lineage>
        <taxon>Bacteria</taxon>
        <taxon>Bacillati</taxon>
        <taxon>Bacillota</taxon>
        <taxon>Bacilli</taxon>
        <taxon>Bacillales</taxon>
        <taxon>Staphylococcaceae</taxon>
        <taxon>Salinicoccus</taxon>
    </lineage>
</organism>
<dbReference type="OrthoDB" id="2985724at2"/>
<dbReference type="GO" id="GO:0071713">
    <property type="term" value="F:para-aminobenzoyl-glutamate hydrolase activity"/>
    <property type="evidence" value="ECO:0007669"/>
    <property type="project" value="TreeGrafter"/>
</dbReference>
<dbReference type="EMBL" id="VMSJ01000001">
    <property type="protein sequence ID" value="TVT29246.1"/>
    <property type="molecule type" value="Genomic_DNA"/>
</dbReference>
<dbReference type="InterPro" id="IPR036264">
    <property type="entry name" value="Bact_exopeptidase_dim_dom"/>
</dbReference>
<proteinExistence type="predicted"/>
<feature type="domain" description="Peptidase M20 dimerisation" evidence="2">
    <location>
        <begin position="232"/>
        <end position="322"/>
    </location>
</feature>
<keyword evidence="1" id="KW-0479">Metal-binding</keyword>
<feature type="binding site" evidence="1">
    <location>
        <position position="148"/>
    </location>
    <ligand>
        <name>Mn(2+)</name>
        <dbReference type="ChEBI" id="CHEBI:29035"/>
        <label>2</label>
    </ligand>
</feature>
<dbReference type="SUPFAM" id="SSF53187">
    <property type="entry name" value="Zn-dependent exopeptidases"/>
    <property type="match status" value="1"/>
</dbReference>
<sequence>MVTGLKSIEVLQDDAVALRRKFHQTPETGFTEFITTYEIYTILKDTDFKLHLGTEVLSPNHRYGVPDEEIIEASRKRAVSYGVPDDFLDLLEGGNTGLVAVLDTGRPGPHIAMRSDIDALPILESEGASHKPSAEGFRSVHENEMHACGHDGHIAIGLAVAKYIHQNASQLTGRFTLIFQPAEEGGRGARSVVEKGWLDDVDYFMSGHLGIHEATAGTVSATTERFLASTKLDVSFNGKSAHSGVEPNAGRNALLAAASASLHLHAIPRHREGATRVNVGTMNAGSGWNVVADHAEIKMETRGETNALNEYMLSEVERILQASALMHGTDYETKFMGTAIGAACDSKWQTLVREANHANPDVVMIRDVLPLDASEDVTYMIDHVQKRGGLATFMIFASPLAAGHHHPAFDFDEAAIRTAVSVYINNINHIAGGVLHESDD</sequence>
<evidence type="ECO:0000256" key="1">
    <source>
        <dbReference type="PIRSR" id="PIRSR005962-1"/>
    </source>
</evidence>
<dbReference type="SUPFAM" id="SSF55031">
    <property type="entry name" value="Bacterial exopeptidase dimerisation domain"/>
    <property type="match status" value="1"/>
</dbReference>
<dbReference type="Gene3D" id="3.40.630.10">
    <property type="entry name" value="Zn peptidases"/>
    <property type="match status" value="1"/>
</dbReference>
<dbReference type="GO" id="GO:0005737">
    <property type="term" value="C:cytoplasm"/>
    <property type="evidence" value="ECO:0007669"/>
    <property type="project" value="TreeGrafter"/>
</dbReference>
<dbReference type="Pfam" id="PF01546">
    <property type="entry name" value="Peptidase_M20"/>
    <property type="match status" value="1"/>
</dbReference>